<proteinExistence type="predicted"/>
<evidence type="ECO:0000256" key="2">
    <source>
        <dbReference type="ARBA" id="ARBA00023242"/>
    </source>
</evidence>
<dbReference type="InterPro" id="IPR003822">
    <property type="entry name" value="PAH"/>
</dbReference>
<evidence type="ECO:0000256" key="4">
    <source>
        <dbReference type="SAM" id="MobiDB-lite"/>
    </source>
</evidence>
<comment type="subcellular location">
    <subcellularLocation>
        <location evidence="1 3">Nucleus</location>
    </subcellularLocation>
</comment>
<evidence type="ECO:0000256" key="3">
    <source>
        <dbReference type="PROSITE-ProRule" id="PRU00810"/>
    </source>
</evidence>
<keyword evidence="6" id="KW-1185">Reference proteome</keyword>
<comment type="caution">
    <text evidence="5">The sequence shown here is derived from an EMBL/GenBank/DDBJ whole genome shotgun (WGS) entry which is preliminary data.</text>
</comment>
<feature type="compositionally biased region" description="Low complexity" evidence="4">
    <location>
        <begin position="49"/>
        <end position="65"/>
    </location>
</feature>
<dbReference type="Proteomes" id="UP001515480">
    <property type="component" value="Unassembled WGS sequence"/>
</dbReference>
<dbReference type="InterPro" id="IPR039774">
    <property type="entry name" value="Sin3-like"/>
</dbReference>
<sequence>MEERGTRRRPGSTSVMCNCPICGRQYSFETIGEHADACAVRQEKKANGSAVRSAPASRARSAASRVSKKKRTTVERRPREPRPRVDPVWWIDVDVIDGFTFRSQRWTESRVSARPRKKLTGIPHRTTLSNKVARAIHGDPVDWWTSNFNGEPHKARSSMLYTSGSDADAVQMLKSVRHAFSREPNVVSHLADVLMGFSTGLIDTVQVMEHVSSLFKGHWHLIQQFNGFLPHGYRIEPLKQSLRAYKCCHNNQIPSQPVAEQLAFSFFNRIEERFRLSSPEKLSELYRLLSSAQLDQLLDVPSPSGDEIFKAPPALKPTIDALVDLLEHNSDLAQEMMQYIPSSLNHSGHIHTLLPC</sequence>
<keyword evidence="2 3" id="KW-0539">Nucleus</keyword>
<evidence type="ECO:0000256" key="1">
    <source>
        <dbReference type="ARBA" id="ARBA00004123"/>
    </source>
</evidence>
<organism evidence="5 6">
    <name type="scientific">Prymnesium parvum</name>
    <name type="common">Toxic golden alga</name>
    <dbReference type="NCBI Taxonomy" id="97485"/>
    <lineage>
        <taxon>Eukaryota</taxon>
        <taxon>Haptista</taxon>
        <taxon>Haptophyta</taxon>
        <taxon>Prymnesiophyceae</taxon>
        <taxon>Prymnesiales</taxon>
        <taxon>Prymnesiaceae</taxon>
        <taxon>Prymnesium</taxon>
    </lineage>
</organism>
<dbReference type="InterPro" id="IPR036600">
    <property type="entry name" value="PAH_sf"/>
</dbReference>
<evidence type="ECO:0000313" key="5">
    <source>
        <dbReference type="EMBL" id="KAL1499045.1"/>
    </source>
</evidence>
<reference evidence="5 6" key="1">
    <citation type="journal article" date="2024" name="Science">
        <title>Giant polyketide synthase enzymes in the biosynthesis of giant marine polyether toxins.</title>
        <authorList>
            <person name="Fallon T.R."/>
            <person name="Shende V.V."/>
            <person name="Wierzbicki I.H."/>
            <person name="Pendleton A.L."/>
            <person name="Watervoot N.F."/>
            <person name="Auber R.P."/>
            <person name="Gonzalez D.J."/>
            <person name="Wisecaver J.H."/>
            <person name="Moore B.S."/>
        </authorList>
    </citation>
    <scope>NUCLEOTIDE SEQUENCE [LARGE SCALE GENOMIC DNA]</scope>
    <source>
        <strain evidence="5 6">12B1</strain>
    </source>
</reference>
<evidence type="ECO:0000313" key="6">
    <source>
        <dbReference type="Proteomes" id="UP001515480"/>
    </source>
</evidence>
<feature type="compositionally biased region" description="Basic and acidic residues" evidence="4">
    <location>
        <begin position="72"/>
        <end position="83"/>
    </location>
</feature>
<feature type="region of interest" description="Disordered" evidence="4">
    <location>
        <begin position="45"/>
        <end position="83"/>
    </location>
</feature>
<gene>
    <name evidence="5" type="ORF">AB1Y20_013561</name>
</gene>
<dbReference type="EMBL" id="JBGBPQ010000026">
    <property type="protein sequence ID" value="KAL1499045.1"/>
    <property type="molecule type" value="Genomic_DNA"/>
</dbReference>
<dbReference type="Gene3D" id="1.20.1160.11">
    <property type="entry name" value="Paired amphipathic helix"/>
    <property type="match status" value="1"/>
</dbReference>
<dbReference type="GO" id="GO:0005634">
    <property type="term" value="C:nucleus"/>
    <property type="evidence" value="ECO:0007669"/>
    <property type="project" value="UniProtKB-SubCell"/>
</dbReference>
<dbReference type="PROSITE" id="PS51477">
    <property type="entry name" value="PAH"/>
    <property type="match status" value="1"/>
</dbReference>
<dbReference type="GO" id="GO:0003714">
    <property type="term" value="F:transcription corepressor activity"/>
    <property type="evidence" value="ECO:0007669"/>
    <property type="project" value="InterPro"/>
</dbReference>
<dbReference type="PANTHER" id="PTHR12346">
    <property type="entry name" value="SIN3B-RELATED"/>
    <property type="match status" value="1"/>
</dbReference>
<name>A0AB34IGM5_PRYPA</name>
<dbReference type="Pfam" id="PF02671">
    <property type="entry name" value="PAH"/>
    <property type="match status" value="1"/>
</dbReference>
<dbReference type="SUPFAM" id="SSF47762">
    <property type="entry name" value="PAH2 domain"/>
    <property type="match status" value="1"/>
</dbReference>
<accession>A0AB34IGM5</accession>
<dbReference type="AlphaFoldDB" id="A0AB34IGM5"/>
<protein>
    <submittedName>
        <fullName evidence="5">Uncharacterized protein</fullName>
    </submittedName>
</protein>